<accession>A0A3P5YTZ8</accession>
<evidence type="ECO:0000256" key="1">
    <source>
        <dbReference type="SAM" id="MobiDB-lite"/>
    </source>
</evidence>
<dbReference type="Gramene" id="A05p21790.2_BraZ1">
    <property type="protein sequence ID" value="A05p21790.2_BraZ1.CDS"/>
    <property type="gene ID" value="A05g21790.2_BraZ1"/>
</dbReference>
<dbReference type="AlphaFoldDB" id="A0A3P5YTZ8"/>
<reference evidence="3" key="1">
    <citation type="submission" date="2018-11" db="EMBL/GenBank/DDBJ databases">
        <authorList>
            <consortium name="Genoscope - CEA"/>
            <person name="William W."/>
        </authorList>
    </citation>
    <scope>NUCLEOTIDE SEQUENCE</scope>
</reference>
<gene>
    <name evidence="3" type="ORF">BRAA05T20966Z</name>
    <name evidence="2" type="ORF">BRAPAZ1V2_A05P21790.2</name>
</gene>
<evidence type="ECO:0000313" key="3">
    <source>
        <dbReference type="EMBL" id="VDC71252.1"/>
    </source>
</evidence>
<sequence>MRDGTKPESSFPPSGGYRTRDACSLDRVVFMALEKLTPMPPGIPQQVMQDLAEYLMIWFRHLNMQRV</sequence>
<feature type="region of interest" description="Disordered" evidence="1">
    <location>
        <begin position="1"/>
        <end position="20"/>
    </location>
</feature>
<dbReference type="EMBL" id="LS974621">
    <property type="protein sequence ID" value="CAG7875658.1"/>
    <property type="molecule type" value="Genomic_DNA"/>
</dbReference>
<proteinExistence type="predicted"/>
<evidence type="ECO:0000313" key="2">
    <source>
        <dbReference type="EMBL" id="CAG7875658.1"/>
    </source>
</evidence>
<dbReference type="EMBL" id="LR031570">
    <property type="protein sequence ID" value="VDC71252.1"/>
    <property type="molecule type" value="Genomic_DNA"/>
</dbReference>
<organism evidence="3">
    <name type="scientific">Brassica campestris</name>
    <name type="common">Field mustard</name>
    <dbReference type="NCBI Taxonomy" id="3711"/>
    <lineage>
        <taxon>Eukaryota</taxon>
        <taxon>Viridiplantae</taxon>
        <taxon>Streptophyta</taxon>
        <taxon>Embryophyta</taxon>
        <taxon>Tracheophyta</taxon>
        <taxon>Spermatophyta</taxon>
        <taxon>Magnoliopsida</taxon>
        <taxon>eudicotyledons</taxon>
        <taxon>Gunneridae</taxon>
        <taxon>Pentapetalae</taxon>
        <taxon>rosids</taxon>
        <taxon>malvids</taxon>
        <taxon>Brassicales</taxon>
        <taxon>Brassicaceae</taxon>
        <taxon>Brassiceae</taxon>
        <taxon>Brassica</taxon>
    </lineage>
</organism>
<dbReference type="Proteomes" id="UP000694005">
    <property type="component" value="Chromosome A05"/>
</dbReference>
<protein>
    <submittedName>
        <fullName evidence="2">Uncharacterized protein</fullName>
    </submittedName>
</protein>
<name>A0A3P5YTZ8_BRACM</name>